<name>A0ACC0QK80_9HYPO</name>
<keyword evidence="2" id="KW-1185">Reference proteome</keyword>
<reference evidence="1" key="1">
    <citation type="submission" date="2022-06" db="EMBL/GenBank/DDBJ databases">
        <title>Fusarium solani species complex genomes reveal bases of compartmentalisation and animal pathogenesis.</title>
        <authorList>
            <person name="Tsai I.J."/>
        </authorList>
    </citation>
    <scope>NUCLEOTIDE SEQUENCE</scope>
    <source>
        <strain evidence="1">Fu6.1</strain>
    </source>
</reference>
<proteinExistence type="predicted"/>
<evidence type="ECO:0000313" key="2">
    <source>
        <dbReference type="Proteomes" id="UP001065298"/>
    </source>
</evidence>
<sequence>MSPIPTTPATTMTDGKTKVIGGKSNFWLWSQESGFDLTHPDEPSSPPVYPRISLTTSTEQVTIDPNKTALVVVDMQNYFLSPLLGRPYDGPGQMMAIRLEEQVIPACRRADIPILWVGWGLDETDLDDIPPAMALLFSFNNNIDDNPNEPKYLGELGEDIGSPKLIISDCDHTSIEAGRVMVRDQWNTALYPTLARMSLEKDKTITKKRPSGFWGGTGIEEHLAVLGITTLLFAGVNTHRGLEESIRDASNKGWDCLLLSDEEDAGEGLEKRCGRDWGFVLTPGEFVSGVHSMQTEPELDDPFDVSGGPCRGMIALKHP</sequence>
<dbReference type="Proteomes" id="UP001065298">
    <property type="component" value="Chromosome 9"/>
</dbReference>
<evidence type="ECO:0000313" key="1">
    <source>
        <dbReference type="EMBL" id="KAI8657725.1"/>
    </source>
</evidence>
<gene>
    <name evidence="1" type="ORF">NCS57_01151300</name>
</gene>
<organism evidence="1 2">
    <name type="scientific">Fusarium keratoplasticum</name>
    <dbReference type="NCBI Taxonomy" id="1328300"/>
    <lineage>
        <taxon>Eukaryota</taxon>
        <taxon>Fungi</taxon>
        <taxon>Dikarya</taxon>
        <taxon>Ascomycota</taxon>
        <taxon>Pezizomycotina</taxon>
        <taxon>Sordariomycetes</taxon>
        <taxon>Hypocreomycetidae</taxon>
        <taxon>Hypocreales</taxon>
        <taxon>Nectriaceae</taxon>
        <taxon>Fusarium</taxon>
        <taxon>Fusarium solani species complex</taxon>
    </lineage>
</organism>
<comment type="caution">
    <text evidence="1">The sequence shown here is derived from an EMBL/GenBank/DDBJ whole genome shotgun (WGS) entry which is preliminary data.</text>
</comment>
<accession>A0ACC0QK80</accession>
<protein>
    <submittedName>
        <fullName evidence="1">Isochorismatase domain-containing protein</fullName>
    </submittedName>
</protein>
<dbReference type="EMBL" id="CM046511">
    <property type="protein sequence ID" value="KAI8657725.1"/>
    <property type="molecule type" value="Genomic_DNA"/>
</dbReference>